<dbReference type="EMBL" id="JAPRFR010000001">
    <property type="protein sequence ID" value="MCZ0725840.1"/>
    <property type="molecule type" value="Genomic_DNA"/>
</dbReference>
<feature type="compositionally biased region" description="Polar residues" evidence="1">
    <location>
        <begin position="1"/>
        <end position="16"/>
    </location>
</feature>
<evidence type="ECO:0000313" key="2">
    <source>
        <dbReference type="EMBL" id="MCZ0725840.1"/>
    </source>
</evidence>
<evidence type="ECO:0000256" key="1">
    <source>
        <dbReference type="SAM" id="MobiDB-lite"/>
    </source>
</evidence>
<sequence>MTNLERIQLGPIQNNGDLAPGEFRELRPGEKHAMQELAKKYQKRGKIP</sequence>
<keyword evidence="3" id="KW-1185">Reference proteome</keyword>
<protein>
    <submittedName>
        <fullName evidence="2">Uncharacterized protein</fullName>
    </submittedName>
</protein>
<organism evidence="2 3">
    <name type="scientific">Aerococcus kribbianus</name>
    <dbReference type="NCBI Taxonomy" id="2999064"/>
    <lineage>
        <taxon>Bacteria</taxon>
        <taxon>Bacillati</taxon>
        <taxon>Bacillota</taxon>
        <taxon>Bacilli</taxon>
        <taxon>Lactobacillales</taxon>
        <taxon>Aerococcaceae</taxon>
        <taxon>Aerococcus</taxon>
    </lineage>
</organism>
<reference evidence="2" key="1">
    <citation type="submission" date="2022-12" db="EMBL/GenBank/DDBJ databases">
        <title>Description and comparative metabolic analysis of Aerococcus sp. nov., isolated from the feces of a pig.</title>
        <authorList>
            <person name="Chang Y.-H."/>
        </authorList>
    </citation>
    <scope>NUCLEOTIDE SEQUENCE</scope>
    <source>
        <strain evidence="2">YH-aer222</strain>
    </source>
</reference>
<comment type="caution">
    <text evidence="2">The sequence shown here is derived from an EMBL/GenBank/DDBJ whole genome shotgun (WGS) entry which is preliminary data.</text>
</comment>
<dbReference type="Proteomes" id="UP001146670">
    <property type="component" value="Unassembled WGS sequence"/>
</dbReference>
<evidence type="ECO:0000313" key="3">
    <source>
        <dbReference type="Proteomes" id="UP001146670"/>
    </source>
</evidence>
<accession>A0A9X3FN13</accession>
<name>A0A9X3FN13_9LACT</name>
<dbReference type="RefSeq" id="WP_268752149.1">
    <property type="nucleotide sequence ID" value="NZ_JAPRFQ010000001.1"/>
</dbReference>
<gene>
    <name evidence="2" type="ORF">OW157_04555</name>
</gene>
<dbReference type="AlphaFoldDB" id="A0A9X3FN13"/>
<proteinExistence type="predicted"/>
<feature type="region of interest" description="Disordered" evidence="1">
    <location>
        <begin position="1"/>
        <end position="21"/>
    </location>
</feature>